<feature type="non-terminal residue" evidence="1">
    <location>
        <position position="1"/>
    </location>
</feature>
<proteinExistence type="predicted"/>
<protein>
    <submittedName>
        <fullName evidence="1">Uncharacterized protein</fullName>
    </submittedName>
</protein>
<gene>
    <name evidence="1" type="ORF">METZ01_LOCUS150545</name>
</gene>
<organism evidence="1">
    <name type="scientific">marine metagenome</name>
    <dbReference type="NCBI Taxonomy" id="408172"/>
    <lineage>
        <taxon>unclassified sequences</taxon>
        <taxon>metagenomes</taxon>
        <taxon>ecological metagenomes</taxon>
    </lineage>
</organism>
<evidence type="ECO:0000313" key="1">
    <source>
        <dbReference type="EMBL" id="SVA97691.1"/>
    </source>
</evidence>
<dbReference type="EMBL" id="UINC01024311">
    <property type="protein sequence ID" value="SVA97691.1"/>
    <property type="molecule type" value="Genomic_DNA"/>
</dbReference>
<accession>A0A382A8X2</accession>
<reference evidence="1" key="1">
    <citation type="submission" date="2018-05" db="EMBL/GenBank/DDBJ databases">
        <authorList>
            <person name="Lanie J.A."/>
            <person name="Ng W.-L."/>
            <person name="Kazmierczak K.M."/>
            <person name="Andrzejewski T.M."/>
            <person name="Davidsen T.M."/>
            <person name="Wayne K.J."/>
            <person name="Tettelin H."/>
            <person name="Glass J.I."/>
            <person name="Rusch D."/>
            <person name="Podicherti R."/>
            <person name="Tsui H.-C.T."/>
            <person name="Winkler M.E."/>
        </authorList>
    </citation>
    <scope>NUCLEOTIDE SEQUENCE</scope>
</reference>
<sequence length="798" mass="82287">VITYTASGGDAGAGNTWVAIPGLSGGAGTILASGNILERAAHSDIVSMSNYPGDNAVNIDMHIRIYPVIGGSVASPSSSETYNFDLVVPTVAGAVIACNTNSLNSTYPHYATLGDIVTFSVTGSEDIIAPTGTLAETVVATTGSGTDWVASIEVAASVSENGGLPVAISVTLIDLEGNSSETITVPVPNTSSVIIDHTSPSLSCGNCHAKIKTTDNDYFAKANDDVIMEIKASETLLQGDVIDNDGVDDAAYMNITIGTQANTTVVPTTNNDDFSATLTMTDAIMTSDNNVNFTISGIYDRAGNTLPNVSIPTDGKYVYYDSNPPGVDAATYTSDNDNTAFGKDNDVITLTFVTDEAGKDPSVQFQGGGGTGTAFAGTVTGGPLTWTAALTVTTGLDEDDLSFAISVSDSSDNDIASAHTSLSSGSAITIDYTDPTVGTLTFNRSDGGASAYVKEGESVTVTLTAAEDLKVTGGMTGTIQSVAATATRQSAREWRLVSEMSTHTEGELEFSLAMTDLAGNTSTVANADLTTANSITYDKTMPEIANNGAAIAITSNNAVTTLAKDADEVTVTFTTSEDLVANPTILIAGIAGTIVDITNRVYEYKVTMAAATHSDGQVNVSIDFSDLAGNAATTVTHDDISTIVTYDETPPLLNTVYYYNSTTGSDAQAGWTAAQYAKAGDQITMNIVSNEALMASPVVWIGQNSGAGVFADANKATVGQGANALNWVAVYNIPVAGGLQEEKLPHQITFNDAAGNAGTAITILKHATTGVNPTKIKYDESVPSIDVLTYVSNNTVDG</sequence>
<dbReference type="AlphaFoldDB" id="A0A382A8X2"/>
<name>A0A382A8X2_9ZZZZ</name>
<feature type="non-terminal residue" evidence="1">
    <location>
        <position position="798"/>
    </location>
</feature>